<keyword evidence="3" id="KW-1185">Reference proteome</keyword>
<keyword evidence="1" id="KW-0472">Membrane</keyword>
<keyword evidence="1" id="KW-0812">Transmembrane</keyword>
<evidence type="ECO:0000313" key="2">
    <source>
        <dbReference type="EMBL" id="MFC5506937.1"/>
    </source>
</evidence>
<dbReference type="RefSeq" id="WP_377817281.1">
    <property type="nucleotide sequence ID" value="NZ_JBHSLU010000051.1"/>
</dbReference>
<evidence type="ECO:0000313" key="3">
    <source>
        <dbReference type="Proteomes" id="UP001596060"/>
    </source>
</evidence>
<proteinExistence type="predicted"/>
<accession>A0ABW0P4E1</accession>
<sequence>MTMIQSSPLLRGALALDAAACASMGLLLSFAATALSHPFGLPEPLLRGVGLLLLPCAALLGWLSRRPELPRLAVLAVIGLNLIWIADSLLLLAGGWFAPTGLGVAFLLAQAAAVLAVTMAEAVGLGRSVPQGKPA</sequence>
<organism evidence="2 3">
    <name type="scientific">Bosea massiliensis</name>
    <dbReference type="NCBI Taxonomy" id="151419"/>
    <lineage>
        <taxon>Bacteria</taxon>
        <taxon>Pseudomonadati</taxon>
        <taxon>Pseudomonadota</taxon>
        <taxon>Alphaproteobacteria</taxon>
        <taxon>Hyphomicrobiales</taxon>
        <taxon>Boseaceae</taxon>
        <taxon>Bosea</taxon>
    </lineage>
</organism>
<feature type="transmembrane region" description="Helical" evidence="1">
    <location>
        <begin position="104"/>
        <end position="125"/>
    </location>
</feature>
<reference evidence="3" key="1">
    <citation type="journal article" date="2019" name="Int. J. Syst. Evol. Microbiol.">
        <title>The Global Catalogue of Microorganisms (GCM) 10K type strain sequencing project: providing services to taxonomists for standard genome sequencing and annotation.</title>
        <authorList>
            <consortium name="The Broad Institute Genomics Platform"/>
            <consortium name="The Broad Institute Genome Sequencing Center for Infectious Disease"/>
            <person name="Wu L."/>
            <person name="Ma J."/>
        </authorList>
    </citation>
    <scope>NUCLEOTIDE SEQUENCE [LARGE SCALE GENOMIC DNA]</scope>
    <source>
        <strain evidence="3">CCUG 43117</strain>
    </source>
</reference>
<gene>
    <name evidence="2" type="ORF">ACFPN9_16930</name>
</gene>
<name>A0ABW0P4E1_9HYPH</name>
<feature type="transmembrane region" description="Helical" evidence="1">
    <location>
        <begin position="72"/>
        <end position="98"/>
    </location>
</feature>
<feature type="transmembrane region" description="Helical" evidence="1">
    <location>
        <begin position="46"/>
        <end position="63"/>
    </location>
</feature>
<evidence type="ECO:0000256" key="1">
    <source>
        <dbReference type="SAM" id="Phobius"/>
    </source>
</evidence>
<comment type="caution">
    <text evidence="2">The sequence shown here is derived from an EMBL/GenBank/DDBJ whole genome shotgun (WGS) entry which is preliminary data.</text>
</comment>
<dbReference type="Proteomes" id="UP001596060">
    <property type="component" value="Unassembled WGS sequence"/>
</dbReference>
<keyword evidence="1" id="KW-1133">Transmembrane helix</keyword>
<dbReference type="EMBL" id="JBHSLU010000051">
    <property type="protein sequence ID" value="MFC5506937.1"/>
    <property type="molecule type" value="Genomic_DNA"/>
</dbReference>
<protein>
    <submittedName>
        <fullName evidence="2">Uncharacterized protein</fullName>
    </submittedName>
</protein>